<dbReference type="EMBL" id="JAWDGP010002984">
    <property type="protein sequence ID" value="KAK3778234.1"/>
    <property type="molecule type" value="Genomic_DNA"/>
</dbReference>
<accession>A0AAE0ZZ24</accession>
<dbReference type="AlphaFoldDB" id="A0AAE0ZZ24"/>
<evidence type="ECO:0000313" key="1">
    <source>
        <dbReference type="EMBL" id="KAK3778234.1"/>
    </source>
</evidence>
<proteinExistence type="predicted"/>
<dbReference type="Proteomes" id="UP001283361">
    <property type="component" value="Unassembled WGS sequence"/>
</dbReference>
<name>A0AAE0ZZ24_9GAST</name>
<sequence length="188" mass="21165">MGNLDFRSADAEPGRELEAHLDFSPGLTLGRLGRIGREKPLKLSGFSLCVCVSVLNSVTDLCESNPTNAGYRDCPILDRTSVSWGLSLPGGMSRRLNQCEVRPGISLLMIELSDTLRYEQWGEEQVLSLFGRLLITRELFRGEKNGERRKRPVLSHPLPECREDPGSELFPSYNLDGVWILCRGFHFR</sequence>
<reference evidence="1" key="1">
    <citation type="journal article" date="2023" name="G3 (Bethesda)">
        <title>A reference genome for the long-term kleptoplast-retaining sea slug Elysia crispata morphotype clarki.</title>
        <authorList>
            <person name="Eastman K.E."/>
            <person name="Pendleton A.L."/>
            <person name="Shaikh M.A."/>
            <person name="Suttiyut T."/>
            <person name="Ogas R."/>
            <person name="Tomko P."/>
            <person name="Gavelis G."/>
            <person name="Widhalm J.R."/>
            <person name="Wisecaver J.H."/>
        </authorList>
    </citation>
    <scope>NUCLEOTIDE SEQUENCE</scope>
    <source>
        <strain evidence="1">ECLA1</strain>
    </source>
</reference>
<evidence type="ECO:0000313" key="2">
    <source>
        <dbReference type="Proteomes" id="UP001283361"/>
    </source>
</evidence>
<organism evidence="1 2">
    <name type="scientific">Elysia crispata</name>
    <name type="common">lettuce slug</name>
    <dbReference type="NCBI Taxonomy" id="231223"/>
    <lineage>
        <taxon>Eukaryota</taxon>
        <taxon>Metazoa</taxon>
        <taxon>Spiralia</taxon>
        <taxon>Lophotrochozoa</taxon>
        <taxon>Mollusca</taxon>
        <taxon>Gastropoda</taxon>
        <taxon>Heterobranchia</taxon>
        <taxon>Euthyneura</taxon>
        <taxon>Panpulmonata</taxon>
        <taxon>Sacoglossa</taxon>
        <taxon>Placobranchoidea</taxon>
        <taxon>Plakobranchidae</taxon>
        <taxon>Elysia</taxon>
    </lineage>
</organism>
<protein>
    <submittedName>
        <fullName evidence="1">Uncharacterized protein</fullName>
    </submittedName>
</protein>
<comment type="caution">
    <text evidence="1">The sequence shown here is derived from an EMBL/GenBank/DDBJ whole genome shotgun (WGS) entry which is preliminary data.</text>
</comment>
<keyword evidence="2" id="KW-1185">Reference proteome</keyword>
<gene>
    <name evidence="1" type="ORF">RRG08_060161</name>
</gene>